<dbReference type="Proteomes" id="UP001165653">
    <property type="component" value="Unassembled WGS sequence"/>
</dbReference>
<organism evidence="1 2">
    <name type="scientific">Luteolibacter rhizosphaerae</name>
    <dbReference type="NCBI Taxonomy" id="2989719"/>
    <lineage>
        <taxon>Bacteria</taxon>
        <taxon>Pseudomonadati</taxon>
        <taxon>Verrucomicrobiota</taxon>
        <taxon>Verrucomicrobiia</taxon>
        <taxon>Verrucomicrobiales</taxon>
        <taxon>Verrucomicrobiaceae</taxon>
        <taxon>Luteolibacter</taxon>
    </lineage>
</organism>
<dbReference type="EMBL" id="JAPDDR010000005">
    <property type="protein sequence ID" value="MCW1914288.1"/>
    <property type="molecule type" value="Genomic_DNA"/>
</dbReference>
<accession>A0ABT3G367</accession>
<protein>
    <submittedName>
        <fullName evidence="1">Uncharacterized protein</fullName>
    </submittedName>
</protein>
<evidence type="ECO:0000313" key="1">
    <source>
        <dbReference type="EMBL" id="MCW1914288.1"/>
    </source>
</evidence>
<gene>
    <name evidence="1" type="ORF">OJ996_11925</name>
</gene>
<evidence type="ECO:0000313" key="2">
    <source>
        <dbReference type="Proteomes" id="UP001165653"/>
    </source>
</evidence>
<proteinExistence type="predicted"/>
<sequence length="229" mass="24982">MKAEEFLPPKVDLMDVCEQNSILQNRRAFIKKTSGLSLGTWAIWNGLTGKAEAWPYSAVIPMPSSHVAKACSQVFTSPLDPYKGWLNIVVWPSGGSYGSYCEVSFRLAGENPVGASFVGSWQWVRGYLSGGDADCNISSTSDSLEIALWNWYENGSTTPIDPWEDYVFHRVWVEYQAAGKFSNPAVASDQYYTVTFKLRFGAFDPSTGNQIGSDFASAGGLIDLGALGA</sequence>
<dbReference type="RefSeq" id="WP_264513813.1">
    <property type="nucleotide sequence ID" value="NZ_JAPDDR010000005.1"/>
</dbReference>
<reference evidence="1" key="1">
    <citation type="submission" date="2022-10" db="EMBL/GenBank/DDBJ databases">
        <title>Luteolibacter sp. GHJ8, whole genome shotgun sequencing project.</title>
        <authorList>
            <person name="Zhao G."/>
            <person name="Shen L."/>
        </authorList>
    </citation>
    <scope>NUCLEOTIDE SEQUENCE</scope>
    <source>
        <strain evidence="1">GHJ8</strain>
    </source>
</reference>
<name>A0ABT3G367_9BACT</name>
<comment type="caution">
    <text evidence="1">The sequence shown here is derived from an EMBL/GenBank/DDBJ whole genome shotgun (WGS) entry which is preliminary data.</text>
</comment>
<keyword evidence="2" id="KW-1185">Reference proteome</keyword>